<organism evidence="2 3">
    <name type="scientific">Aspergillus mulundensis</name>
    <dbReference type="NCBI Taxonomy" id="1810919"/>
    <lineage>
        <taxon>Eukaryota</taxon>
        <taxon>Fungi</taxon>
        <taxon>Dikarya</taxon>
        <taxon>Ascomycota</taxon>
        <taxon>Pezizomycotina</taxon>
        <taxon>Eurotiomycetes</taxon>
        <taxon>Eurotiomycetidae</taxon>
        <taxon>Eurotiales</taxon>
        <taxon>Aspergillaceae</taxon>
        <taxon>Aspergillus</taxon>
        <taxon>Aspergillus subgen. Nidulantes</taxon>
    </lineage>
</organism>
<accession>A0A3D8QJX6</accession>
<proteinExistence type="predicted"/>
<protein>
    <submittedName>
        <fullName evidence="2">Uncharacterized protein</fullName>
    </submittedName>
</protein>
<dbReference type="Proteomes" id="UP000256690">
    <property type="component" value="Unassembled WGS sequence"/>
</dbReference>
<feature type="region of interest" description="Disordered" evidence="1">
    <location>
        <begin position="51"/>
        <end position="115"/>
    </location>
</feature>
<gene>
    <name evidence="2" type="ORF">DSM5745_10406</name>
</gene>
<dbReference type="AlphaFoldDB" id="A0A3D8QJX6"/>
<evidence type="ECO:0000313" key="2">
    <source>
        <dbReference type="EMBL" id="RDW61734.1"/>
    </source>
</evidence>
<sequence>MSSVMIYDRLLEQLCSTHPRIWEPSPEEFAQIRDPEVFAYDPLAKPVGNGMFSVQFQPRPPASPSDHAQSSPNNSNSNLSADAEPFIPTPESQAMVESLSPTEENPFLHLTPPGYGPTRNAPTNAWVEVYIDPYHFRLGAGQLTTVPALTTVLIPEIDHTRKGLAIEQKLTINEYAIKADVERILRKHHIDCPSKAVKLCARQSFHLGENRPIPTVFIRYHEERTKWDDILAALLEIKKMMWKTRKMPEVAVEIVDDVFDHWLEGAKRNAIKLDERLWITDNHSLVVGRDQEDVLELFYPEGAESRRAVFEMIGGRPPLGCR</sequence>
<name>A0A3D8QJX6_9EURO</name>
<dbReference type="EMBL" id="PVWQ01000016">
    <property type="protein sequence ID" value="RDW61734.1"/>
    <property type="molecule type" value="Genomic_DNA"/>
</dbReference>
<feature type="compositionally biased region" description="Low complexity" evidence="1">
    <location>
        <begin position="70"/>
        <end position="80"/>
    </location>
</feature>
<reference evidence="2 3" key="1">
    <citation type="journal article" date="2018" name="IMA Fungus">
        <title>IMA Genome-F 9: Draft genome sequence of Annulohypoxylon stygium, Aspergillus mulundensis, Berkeleyomyces basicola (syn. Thielaviopsis basicola), Ceratocystis smalleyi, two Cercospora beticola strains, Coleophoma cylindrospora, Fusarium fracticaudum, Phialophora cf. hyalina, and Morchella septimelata.</title>
        <authorList>
            <person name="Wingfield B.D."/>
            <person name="Bills G.F."/>
            <person name="Dong Y."/>
            <person name="Huang W."/>
            <person name="Nel W.J."/>
            <person name="Swalarsk-Parry B.S."/>
            <person name="Vaghefi N."/>
            <person name="Wilken P.M."/>
            <person name="An Z."/>
            <person name="de Beer Z.W."/>
            <person name="De Vos L."/>
            <person name="Chen L."/>
            <person name="Duong T.A."/>
            <person name="Gao Y."/>
            <person name="Hammerbacher A."/>
            <person name="Kikkert J.R."/>
            <person name="Li Y."/>
            <person name="Li H."/>
            <person name="Li K."/>
            <person name="Li Q."/>
            <person name="Liu X."/>
            <person name="Ma X."/>
            <person name="Naidoo K."/>
            <person name="Pethybridge S.J."/>
            <person name="Sun J."/>
            <person name="Steenkamp E.T."/>
            <person name="van der Nest M.A."/>
            <person name="van Wyk S."/>
            <person name="Wingfield M.J."/>
            <person name="Xiong C."/>
            <person name="Yue Q."/>
            <person name="Zhang X."/>
        </authorList>
    </citation>
    <scope>NUCLEOTIDE SEQUENCE [LARGE SCALE GENOMIC DNA]</scope>
    <source>
        <strain evidence="2 3">DSM 5745</strain>
    </source>
</reference>
<comment type="caution">
    <text evidence="2">The sequence shown here is derived from an EMBL/GenBank/DDBJ whole genome shotgun (WGS) entry which is preliminary data.</text>
</comment>
<dbReference type="GeneID" id="38120776"/>
<dbReference type="RefSeq" id="XP_026598865.1">
    <property type="nucleotide sequence ID" value="XM_026752422.1"/>
</dbReference>
<keyword evidence="3" id="KW-1185">Reference proteome</keyword>
<evidence type="ECO:0000313" key="3">
    <source>
        <dbReference type="Proteomes" id="UP000256690"/>
    </source>
</evidence>
<evidence type="ECO:0000256" key="1">
    <source>
        <dbReference type="SAM" id="MobiDB-lite"/>
    </source>
</evidence>